<keyword evidence="1" id="KW-1133">Transmembrane helix</keyword>
<feature type="transmembrane region" description="Helical" evidence="1">
    <location>
        <begin position="127"/>
        <end position="146"/>
    </location>
</feature>
<dbReference type="Proteomes" id="UP000823486">
    <property type="component" value="Unassembled WGS sequence"/>
</dbReference>
<keyword evidence="3" id="KW-1185">Reference proteome</keyword>
<protein>
    <submittedName>
        <fullName evidence="2">Uncharacterized protein</fullName>
    </submittedName>
</protein>
<sequence length="151" mass="17314">MNFFVPIIEADFRILLTGRRVNTTNGVPLNKILKYKYHGVTYMCFTNNVIEQRANKISEEIRKRTIYQFIKAVSSSGSSPFNTKVILKDSHGVLYSVETNLNGLRFATGELTYKAYKQIQMKETVQGFGSFMVIISSFLIMMWALARYMGI</sequence>
<keyword evidence="1" id="KW-0472">Membrane</keyword>
<reference evidence="2 3" key="1">
    <citation type="submission" date="2021-01" db="EMBL/GenBank/DDBJ databases">
        <title>Genomic Encyclopedia of Type Strains, Phase IV (KMG-IV): sequencing the most valuable type-strain genomes for metagenomic binning, comparative biology and taxonomic classification.</title>
        <authorList>
            <person name="Goeker M."/>
        </authorList>
    </citation>
    <scope>NUCLEOTIDE SEQUENCE [LARGE SCALE GENOMIC DNA]</scope>
    <source>
        <strain evidence="2 3">DSM 105482</strain>
    </source>
</reference>
<name>A0ABS2QNM3_9BACI</name>
<accession>A0ABS2QNM3</accession>
<comment type="caution">
    <text evidence="2">The sequence shown here is derived from an EMBL/GenBank/DDBJ whole genome shotgun (WGS) entry which is preliminary data.</text>
</comment>
<evidence type="ECO:0000256" key="1">
    <source>
        <dbReference type="SAM" id="Phobius"/>
    </source>
</evidence>
<keyword evidence="1" id="KW-0812">Transmembrane</keyword>
<gene>
    <name evidence="2" type="ORF">JOC77_003532</name>
</gene>
<organism evidence="2 3">
    <name type="scientific">Peribacillus deserti</name>
    <dbReference type="NCBI Taxonomy" id="673318"/>
    <lineage>
        <taxon>Bacteria</taxon>
        <taxon>Bacillati</taxon>
        <taxon>Bacillota</taxon>
        <taxon>Bacilli</taxon>
        <taxon>Bacillales</taxon>
        <taxon>Bacillaceae</taxon>
        <taxon>Peribacillus</taxon>
    </lineage>
</organism>
<dbReference type="RefSeq" id="WP_204545727.1">
    <property type="nucleotide sequence ID" value="NZ_JAFBFI010000018.1"/>
</dbReference>
<evidence type="ECO:0000313" key="3">
    <source>
        <dbReference type="Proteomes" id="UP000823486"/>
    </source>
</evidence>
<dbReference type="EMBL" id="JAFBFI010000018">
    <property type="protein sequence ID" value="MBM7694088.1"/>
    <property type="molecule type" value="Genomic_DNA"/>
</dbReference>
<proteinExistence type="predicted"/>
<evidence type="ECO:0000313" key="2">
    <source>
        <dbReference type="EMBL" id="MBM7694088.1"/>
    </source>
</evidence>